<feature type="active site" description="Nucleophile" evidence="7">
    <location>
        <position position="434"/>
    </location>
</feature>
<comment type="pathway">
    <text evidence="1 7">Cell wall biogenesis; peptidoglycan biosynthesis.</text>
</comment>
<name>A0ABW4ELU7_9RHOB</name>
<keyword evidence="5 7" id="KW-0573">Peptidoglycan synthesis</keyword>
<comment type="similarity">
    <text evidence="2">Belongs to the YkuD family.</text>
</comment>
<evidence type="ECO:0000313" key="11">
    <source>
        <dbReference type="Proteomes" id="UP001597186"/>
    </source>
</evidence>
<dbReference type="Gene3D" id="1.10.101.10">
    <property type="entry name" value="PGBD-like superfamily/PGBD"/>
    <property type="match status" value="1"/>
</dbReference>
<dbReference type="Pfam" id="PF01471">
    <property type="entry name" value="PG_binding_1"/>
    <property type="match status" value="1"/>
</dbReference>
<keyword evidence="3" id="KW-0808">Transferase</keyword>
<keyword evidence="4 7" id="KW-0133">Cell shape</keyword>
<feature type="signal peptide" evidence="8">
    <location>
        <begin position="1"/>
        <end position="19"/>
    </location>
</feature>
<evidence type="ECO:0000256" key="4">
    <source>
        <dbReference type="ARBA" id="ARBA00022960"/>
    </source>
</evidence>
<dbReference type="Pfam" id="PF03734">
    <property type="entry name" value="YkuD"/>
    <property type="match status" value="1"/>
</dbReference>
<keyword evidence="6 7" id="KW-0961">Cell wall biogenesis/degradation</keyword>
<dbReference type="InterPro" id="IPR036366">
    <property type="entry name" value="PGBDSf"/>
</dbReference>
<proteinExistence type="inferred from homology"/>
<sequence>MAVVLSLFLTIVMAMPAAAQQMTAFKQAVAGAAAKDEDIAAFFQARDYKPFWTAANAQAKRQALIAALSDAPDHGLPASRYDVGGLIAQMEAARTLKARGEIEVTLSRVFLQYARDVQTGMLTPSRVDSGIVREIPYRDRQSYLTNLGKSSPQGFFRTLPPQTNEYARLLKEKKRLENLVIAGGWGARVPDAAMKPGAKGNSVVALRNRLIAMGFMPRSATQTYDAQIQSAVQRFQQAHGLEDDGVAGAGTIEQLNIDPAERLKSVLVALERERWLNMERGKRHILVNLTDFSAKVIDDDAVTFETRSVIGAVNPDKRTPEFSDMMQYMEINPDWTVPRGIIQRDYLPALQRNPNALSHLQVVDSRGRIVPRGQVNFSRYTARSFPFNLRQPPSRNNALGTVKFMFPNKYAIYLHDTPEKNLFQRETRAYSSGCVRLHQPYDFAYALLERQEADPVTFFQTILQSGRQTRVNLDEPVPVHLIYRTAFTRAKGHMQYRRDVYGRDARIWAALSQAGVALRADQS</sequence>
<evidence type="ECO:0000256" key="3">
    <source>
        <dbReference type="ARBA" id="ARBA00022679"/>
    </source>
</evidence>
<dbReference type="PROSITE" id="PS52029">
    <property type="entry name" value="LD_TPASE"/>
    <property type="match status" value="1"/>
</dbReference>
<evidence type="ECO:0000259" key="9">
    <source>
        <dbReference type="PROSITE" id="PS52029"/>
    </source>
</evidence>
<dbReference type="InterPro" id="IPR036365">
    <property type="entry name" value="PGBD-like_sf"/>
</dbReference>
<feature type="domain" description="L,D-TPase catalytic" evidence="9">
    <location>
        <begin position="283"/>
        <end position="459"/>
    </location>
</feature>
<accession>A0ABW4ELU7</accession>
<feature type="active site" description="Proton donor/acceptor" evidence="7">
    <location>
        <position position="415"/>
    </location>
</feature>
<evidence type="ECO:0000313" key="10">
    <source>
        <dbReference type="EMBL" id="MFD1511472.1"/>
    </source>
</evidence>
<dbReference type="PANTHER" id="PTHR41533:SF2">
    <property type="entry name" value="BLR7131 PROTEIN"/>
    <property type="match status" value="1"/>
</dbReference>
<dbReference type="InterPro" id="IPR038063">
    <property type="entry name" value="Transpep_catalytic_dom"/>
</dbReference>
<keyword evidence="11" id="KW-1185">Reference proteome</keyword>
<dbReference type="CDD" id="cd16913">
    <property type="entry name" value="YkuD_like"/>
    <property type="match status" value="1"/>
</dbReference>
<evidence type="ECO:0000256" key="2">
    <source>
        <dbReference type="ARBA" id="ARBA00005992"/>
    </source>
</evidence>
<protein>
    <submittedName>
        <fullName evidence="10">Murein L,D-transpeptidase</fullName>
    </submittedName>
</protein>
<dbReference type="InterPro" id="IPR005490">
    <property type="entry name" value="LD_TPept_cat_dom"/>
</dbReference>
<dbReference type="PANTHER" id="PTHR41533">
    <property type="entry name" value="L,D-TRANSPEPTIDASE HI_1667-RELATED"/>
    <property type="match status" value="1"/>
</dbReference>
<reference evidence="11" key="1">
    <citation type="journal article" date="2019" name="Int. J. Syst. Evol. Microbiol.">
        <title>The Global Catalogue of Microorganisms (GCM) 10K type strain sequencing project: providing services to taxonomists for standard genome sequencing and annotation.</title>
        <authorList>
            <consortium name="The Broad Institute Genomics Platform"/>
            <consortium name="The Broad Institute Genome Sequencing Center for Infectious Disease"/>
            <person name="Wu L."/>
            <person name="Ma J."/>
        </authorList>
    </citation>
    <scope>NUCLEOTIDE SEQUENCE [LARGE SCALE GENOMIC DNA]</scope>
    <source>
        <strain evidence="11">CGMCC 1.12477</strain>
    </source>
</reference>
<evidence type="ECO:0000256" key="8">
    <source>
        <dbReference type="SAM" id="SignalP"/>
    </source>
</evidence>
<evidence type="ECO:0000256" key="1">
    <source>
        <dbReference type="ARBA" id="ARBA00004752"/>
    </source>
</evidence>
<comment type="caution">
    <text evidence="10">The sequence shown here is derived from an EMBL/GenBank/DDBJ whole genome shotgun (WGS) entry which is preliminary data.</text>
</comment>
<dbReference type="InterPro" id="IPR052905">
    <property type="entry name" value="LD-transpeptidase_YkuD-like"/>
</dbReference>
<dbReference type="RefSeq" id="WP_379918700.1">
    <property type="nucleotide sequence ID" value="NZ_JBHUDD010000158.1"/>
</dbReference>
<gene>
    <name evidence="10" type="ORF">ACFTOW_18975</name>
</gene>
<dbReference type="InterPro" id="IPR002477">
    <property type="entry name" value="Peptidoglycan-bd-like"/>
</dbReference>
<dbReference type="Proteomes" id="UP001597186">
    <property type="component" value="Unassembled WGS sequence"/>
</dbReference>
<dbReference type="SUPFAM" id="SSF141523">
    <property type="entry name" value="L,D-transpeptidase catalytic domain-like"/>
    <property type="match status" value="1"/>
</dbReference>
<organism evidence="10 11">
    <name type="scientific">Lacimonas salitolerans</name>
    <dbReference type="NCBI Taxonomy" id="1323750"/>
    <lineage>
        <taxon>Bacteria</taxon>
        <taxon>Pseudomonadati</taxon>
        <taxon>Pseudomonadota</taxon>
        <taxon>Alphaproteobacteria</taxon>
        <taxon>Rhodobacterales</taxon>
        <taxon>Paracoccaceae</taxon>
        <taxon>Lacimonas</taxon>
    </lineage>
</organism>
<evidence type="ECO:0000256" key="7">
    <source>
        <dbReference type="PROSITE-ProRule" id="PRU01373"/>
    </source>
</evidence>
<dbReference type="EMBL" id="JBHUDD010000158">
    <property type="protein sequence ID" value="MFD1511472.1"/>
    <property type="molecule type" value="Genomic_DNA"/>
</dbReference>
<dbReference type="Pfam" id="PF20142">
    <property type="entry name" value="Scaffold"/>
    <property type="match status" value="1"/>
</dbReference>
<evidence type="ECO:0000256" key="6">
    <source>
        <dbReference type="ARBA" id="ARBA00023316"/>
    </source>
</evidence>
<keyword evidence="8" id="KW-0732">Signal</keyword>
<feature type="chain" id="PRO_5046165384" evidence="8">
    <location>
        <begin position="20"/>
        <end position="523"/>
    </location>
</feature>
<dbReference type="InterPro" id="IPR045380">
    <property type="entry name" value="LD_TPept_scaffold_dom"/>
</dbReference>
<evidence type="ECO:0000256" key="5">
    <source>
        <dbReference type="ARBA" id="ARBA00022984"/>
    </source>
</evidence>
<dbReference type="Gene3D" id="2.40.440.10">
    <property type="entry name" value="L,D-transpeptidase catalytic domain-like"/>
    <property type="match status" value="1"/>
</dbReference>
<dbReference type="SUPFAM" id="SSF47090">
    <property type="entry name" value="PGBD-like"/>
    <property type="match status" value="1"/>
</dbReference>